<comment type="caution">
    <text evidence="3">The sequence shown here is derived from an EMBL/GenBank/DDBJ whole genome shotgun (WGS) entry which is preliminary data.</text>
</comment>
<proteinExistence type="predicted"/>
<feature type="compositionally biased region" description="Low complexity" evidence="1">
    <location>
        <begin position="198"/>
        <end position="217"/>
    </location>
</feature>
<reference evidence="3 4" key="1">
    <citation type="submission" date="2020-08" db="EMBL/GenBank/DDBJ databases">
        <title>A Genomic Blueprint of the Chicken Gut Microbiome.</title>
        <authorList>
            <person name="Gilroy R."/>
            <person name="Ravi A."/>
            <person name="Getino M."/>
            <person name="Pursley I."/>
            <person name="Horton D.L."/>
            <person name="Alikhan N.-F."/>
            <person name="Baker D."/>
            <person name="Gharbi K."/>
            <person name="Hall N."/>
            <person name="Watson M."/>
            <person name="Adriaenssens E.M."/>
            <person name="Foster-Nyarko E."/>
            <person name="Jarju S."/>
            <person name="Secka A."/>
            <person name="Antonio M."/>
            <person name="Oren A."/>
            <person name="Chaudhuri R."/>
            <person name="La Ragione R.M."/>
            <person name="Hildebrand F."/>
            <person name="Pallen M.J."/>
        </authorList>
    </citation>
    <scope>NUCLEOTIDE SEQUENCE [LARGE SCALE GENOMIC DNA]</scope>
    <source>
        <strain evidence="3 4">Sa3CUA2</strain>
    </source>
</reference>
<gene>
    <name evidence="3" type="ORF">H9657_03745</name>
</gene>
<keyword evidence="4" id="KW-1185">Reference proteome</keyword>
<accession>A0ABR8QAE4</accession>
<dbReference type="Proteomes" id="UP000604241">
    <property type="component" value="Unassembled WGS sequence"/>
</dbReference>
<evidence type="ECO:0000313" key="3">
    <source>
        <dbReference type="EMBL" id="MBD7917392.1"/>
    </source>
</evidence>
<feature type="region of interest" description="Disordered" evidence="1">
    <location>
        <begin position="1"/>
        <end position="66"/>
    </location>
</feature>
<keyword evidence="2" id="KW-1133">Transmembrane helix</keyword>
<name>A0ABR8QAE4_9CELL</name>
<sequence>MSDTGRPGEPEQRPGATGPTHRPAVTPQGDPGAASGWTGWGADPATPAASDPAGPAPEREPGERPGRPAWLLPVAAGVGAVVVIGVVVGVLVNRSGGDASPTPAASTVTAPVPTPAAQPAARTATTAFASALPTTVLQYALESSQEDAERIGAGALEAYTETFTDGDGGTLTVRAAQLETPEDATALLQQISAGLPTAPAADAPTASASAAPEADLPQSGDVTVGGAPVGTFTVVDAGDGTGVAVWQNGTAVFQVTAPLADVLDVYRAYAL</sequence>
<keyword evidence="2" id="KW-0472">Membrane</keyword>
<keyword evidence="2" id="KW-0812">Transmembrane</keyword>
<organism evidence="3 4">
    <name type="scientific">Cellulomonas avistercoris</name>
    <dbReference type="NCBI Taxonomy" id="2762242"/>
    <lineage>
        <taxon>Bacteria</taxon>
        <taxon>Bacillati</taxon>
        <taxon>Actinomycetota</taxon>
        <taxon>Actinomycetes</taxon>
        <taxon>Micrococcales</taxon>
        <taxon>Cellulomonadaceae</taxon>
        <taxon>Cellulomonas</taxon>
    </lineage>
</organism>
<evidence type="ECO:0000256" key="2">
    <source>
        <dbReference type="SAM" id="Phobius"/>
    </source>
</evidence>
<dbReference type="RefSeq" id="WP_191780456.1">
    <property type="nucleotide sequence ID" value="NZ_JACSQV010000002.1"/>
</dbReference>
<feature type="compositionally biased region" description="Low complexity" evidence="1">
    <location>
        <begin position="41"/>
        <end position="53"/>
    </location>
</feature>
<feature type="region of interest" description="Disordered" evidence="1">
    <location>
        <begin position="198"/>
        <end position="219"/>
    </location>
</feature>
<evidence type="ECO:0000313" key="4">
    <source>
        <dbReference type="Proteomes" id="UP000604241"/>
    </source>
</evidence>
<feature type="compositionally biased region" description="Basic and acidic residues" evidence="1">
    <location>
        <begin position="1"/>
        <end position="12"/>
    </location>
</feature>
<feature type="compositionally biased region" description="Basic and acidic residues" evidence="1">
    <location>
        <begin position="57"/>
        <end position="66"/>
    </location>
</feature>
<protein>
    <submittedName>
        <fullName evidence="3">Uncharacterized protein</fullName>
    </submittedName>
</protein>
<feature type="transmembrane region" description="Helical" evidence="2">
    <location>
        <begin position="70"/>
        <end position="92"/>
    </location>
</feature>
<dbReference type="EMBL" id="JACSQV010000002">
    <property type="protein sequence ID" value="MBD7917392.1"/>
    <property type="molecule type" value="Genomic_DNA"/>
</dbReference>
<evidence type="ECO:0000256" key="1">
    <source>
        <dbReference type="SAM" id="MobiDB-lite"/>
    </source>
</evidence>